<keyword evidence="8" id="KW-1185">Reference proteome</keyword>
<proteinExistence type="inferred from homology"/>
<feature type="domain" description="HMA" evidence="6">
    <location>
        <begin position="10"/>
        <end position="73"/>
    </location>
</feature>
<gene>
    <name evidence="7" type="ORF">NliqN6_3515</name>
</gene>
<dbReference type="OrthoDB" id="689350at2759"/>
<keyword evidence="4" id="KW-0479">Metal-binding</keyword>
<dbReference type="InterPro" id="IPR036163">
    <property type="entry name" value="HMA_dom_sf"/>
</dbReference>
<dbReference type="PROSITE" id="PS50846">
    <property type="entry name" value="HMA_2"/>
    <property type="match status" value="1"/>
</dbReference>
<evidence type="ECO:0000256" key="4">
    <source>
        <dbReference type="ARBA" id="ARBA00022723"/>
    </source>
</evidence>
<comment type="cofactor">
    <cofactor evidence="1">
        <name>Cu(2+)</name>
        <dbReference type="ChEBI" id="CHEBI:29036"/>
    </cofactor>
</comment>
<dbReference type="GO" id="GO:0006801">
    <property type="term" value="P:superoxide metabolic process"/>
    <property type="evidence" value="ECO:0007669"/>
    <property type="project" value="InterPro"/>
</dbReference>
<dbReference type="InterPro" id="IPR036423">
    <property type="entry name" value="SOD-like_Cu/Zn_dom_sf"/>
</dbReference>
<sequence>MVNESKPSVSFKTEFAVDMTCQSCVSAIRSALEPLPGIESYDIDLARKQVVVTGKAAPSAVCRALKDTGRQVLVRGSGTASGTHEGAAVAILETPLPEITTASATPAQLQESQQVHGIARMVQVSTSPVLMLMDLTVKFPGFPSTPTKASSSPSSSITQPPTYDVYVATTGDVTSPPTTTGPPHIPLTTLTPDPSTGYADAFIELPLGLWNIIGRAMVVEPSADVQRRIAEAQQRVDDAERRVREAEAVIGRRGRLGILAGVIARSAGAWGNEKTVCACSGKTMWEEGRMMEDKVRV</sequence>
<organism evidence="7 8">
    <name type="scientific">Naganishia liquefaciens</name>
    <dbReference type="NCBI Taxonomy" id="104408"/>
    <lineage>
        <taxon>Eukaryota</taxon>
        <taxon>Fungi</taxon>
        <taxon>Dikarya</taxon>
        <taxon>Basidiomycota</taxon>
        <taxon>Agaricomycotina</taxon>
        <taxon>Tremellomycetes</taxon>
        <taxon>Filobasidiales</taxon>
        <taxon>Filobasidiaceae</taxon>
        <taxon>Naganishia</taxon>
    </lineage>
</organism>
<evidence type="ECO:0000256" key="1">
    <source>
        <dbReference type="ARBA" id="ARBA00001973"/>
    </source>
</evidence>
<dbReference type="Gene3D" id="2.60.40.200">
    <property type="entry name" value="Superoxide dismutase, copper/zinc binding domain"/>
    <property type="match status" value="1"/>
</dbReference>
<evidence type="ECO:0000313" key="8">
    <source>
        <dbReference type="Proteomes" id="UP000620104"/>
    </source>
</evidence>
<name>A0A8H3YFB2_9TREE</name>
<evidence type="ECO:0000313" key="7">
    <source>
        <dbReference type="EMBL" id="GHJ87113.1"/>
    </source>
</evidence>
<dbReference type="EMBL" id="BLZA01000021">
    <property type="protein sequence ID" value="GHJ87113.1"/>
    <property type="molecule type" value="Genomic_DNA"/>
</dbReference>
<dbReference type="Proteomes" id="UP000620104">
    <property type="component" value="Unassembled WGS sequence"/>
</dbReference>
<dbReference type="SUPFAM" id="SSF55008">
    <property type="entry name" value="HMA, heavy metal-associated domain"/>
    <property type="match status" value="1"/>
</dbReference>
<evidence type="ECO:0000259" key="6">
    <source>
        <dbReference type="PROSITE" id="PS50846"/>
    </source>
</evidence>
<dbReference type="SUPFAM" id="SSF49329">
    <property type="entry name" value="Cu,Zn superoxide dismutase-like"/>
    <property type="match status" value="1"/>
</dbReference>
<comment type="similarity">
    <text evidence="2">Belongs to the CCS1 family.</text>
</comment>
<dbReference type="Pfam" id="PF00403">
    <property type="entry name" value="HMA"/>
    <property type="match status" value="1"/>
</dbReference>
<dbReference type="Gene3D" id="3.30.70.100">
    <property type="match status" value="1"/>
</dbReference>
<keyword evidence="5" id="KW-0175">Coiled coil</keyword>
<dbReference type="PANTHER" id="PTHR22814:SF287">
    <property type="entry name" value="COPPER TRANSPORT PROTEIN ATX1"/>
    <property type="match status" value="1"/>
</dbReference>
<evidence type="ECO:0000256" key="5">
    <source>
        <dbReference type="SAM" id="Coils"/>
    </source>
</evidence>
<evidence type="ECO:0000256" key="3">
    <source>
        <dbReference type="ARBA" id="ARBA00016103"/>
    </source>
</evidence>
<dbReference type="AlphaFoldDB" id="A0A8H3YFB2"/>
<comment type="caution">
    <text evidence="7">The sequence shown here is derived from an EMBL/GenBank/DDBJ whole genome shotgun (WGS) entry which is preliminary data.</text>
</comment>
<accession>A0A8H3YFB2</accession>
<dbReference type="GO" id="GO:0046872">
    <property type="term" value="F:metal ion binding"/>
    <property type="evidence" value="ECO:0007669"/>
    <property type="project" value="UniProtKB-KW"/>
</dbReference>
<dbReference type="CDD" id="cd00371">
    <property type="entry name" value="HMA"/>
    <property type="match status" value="1"/>
</dbReference>
<reference evidence="7" key="1">
    <citation type="submission" date="2020-07" db="EMBL/GenBank/DDBJ databases">
        <title>Draft Genome Sequence of a Deep-Sea Yeast, Naganishia (Cryptococcus) liquefaciens strain N6.</title>
        <authorList>
            <person name="Han Y.W."/>
            <person name="Kajitani R."/>
            <person name="Morimoto H."/>
            <person name="Parhat M."/>
            <person name="Tsubouchi H."/>
            <person name="Bakenova O."/>
            <person name="Ogata M."/>
            <person name="Argunhan B."/>
            <person name="Aoki R."/>
            <person name="Kajiwara S."/>
            <person name="Itoh T."/>
            <person name="Iwasaki H."/>
        </authorList>
    </citation>
    <scope>NUCLEOTIDE SEQUENCE</scope>
    <source>
        <strain evidence="7">N6</strain>
    </source>
</reference>
<evidence type="ECO:0000256" key="2">
    <source>
        <dbReference type="ARBA" id="ARBA00010636"/>
    </source>
</evidence>
<dbReference type="InterPro" id="IPR006121">
    <property type="entry name" value="HMA_dom"/>
</dbReference>
<feature type="coiled-coil region" evidence="5">
    <location>
        <begin position="222"/>
        <end position="249"/>
    </location>
</feature>
<dbReference type="PANTHER" id="PTHR22814">
    <property type="entry name" value="COPPER TRANSPORT PROTEIN ATOX1-RELATED"/>
    <property type="match status" value="1"/>
</dbReference>
<protein>
    <recommendedName>
        <fullName evidence="3">Superoxide dismutase 1 copper chaperone</fullName>
    </recommendedName>
</protein>